<feature type="region of interest" description="Disordered" evidence="1">
    <location>
        <begin position="71"/>
        <end position="95"/>
    </location>
</feature>
<dbReference type="Proteomes" id="UP000053617">
    <property type="component" value="Unassembled WGS sequence"/>
</dbReference>
<dbReference type="AlphaFoldDB" id="A0A0D2I1W5"/>
<dbReference type="CDD" id="cd00303">
    <property type="entry name" value="retropepsin_like"/>
    <property type="match status" value="1"/>
</dbReference>
<evidence type="ECO:0000313" key="2">
    <source>
        <dbReference type="EMBL" id="KIW99733.1"/>
    </source>
</evidence>
<keyword evidence="3" id="KW-1185">Reference proteome</keyword>
<dbReference type="HOGENOM" id="CLU_973698_0_0_1"/>
<organism evidence="2 3">
    <name type="scientific">Rhinocladiella mackenziei CBS 650.93</name>
    <dbReference type="NCBI Taxonomy" id="1442369"/>
    <lineage>
        <taxon>Eukaryota</taxon>
        <taxon>Fungi</taxon>
        <taxon>Dikarya</taxon>
        <taxon>Ascomycota</taxon>
        <taxon>Pezizomycotina</taxon>
        <taxon>Eurotiomycetes</taxon>
        <taxon>Chaetothyriomycetidae</taxon>
        <taxon>Chaetothyriales</taxon>
        <taxon>Herpotrichiellaceae</taxon>
        <taxon>Rhinocladiella</taxon>
    </lineage>
</organism>
<dbReference type="VEuPathDB" id="FungiDB:Z518_11146"/>
<sequence>MAQSIDSGAQMMKEGYLKTSHDKERRWSKLRGTLKRILKVVIAYPRKHAPHHQKRRFTFFRKCLDEPIRTQPEDPLTCDGSSGLETISTDTGDKPSHKSKSYRILEKLLDTNIWVKGLAGTKEKLFGLKVDTGADKNLVIEEITEKACATLGVEPQLLKEALPFRLPNGQLTWARRYIKLHWMRDGLSDKYEWPMSTFYILPAQAPGNPAPFEFLIGREGISELVDVLGREGIRELLQIIGLEDVAQPPDILGRIERISRNFGGIDSLLRRFEAYEGPENSTSSNA</sequence>
<proteinExistence type="predicted"/>
<feature type="compositionally biased region" description="Polar residues" evidence="1">
    <location>
        <begin position="79"/>
        <end position="90"/>
    </location>
</feature>
<protein>
    <submittedName>
        <fullName evidence="2">Rhinocladiella mackenziei CBS 650.93 unplaced genomic scaffold supercont1.11, whole genome shotgun sequence</fullName>
    </submittedName>
</protein>
<dbReference type="RefSeq" id="XP_013266870.1">
    <property type="nucleotide sequence ID" value="XM_013411416.1"/>
</dbReference>
<reference evidence="2 3" key="1">
    <citation type="submission" date="2015-01" db="EMBL/GenBank/DDBJ databases">
        <title>The Genome Sequence of Rhinocladiella mackenzie CBS 650.93.</title>
        <authorList>
            <consortium name="The Broad Institute Genomics Platform"/>
            <person name="Cuomo C."/>
            <person name="de Hoog S."/>
            <person name="Gorbushina A."/>
            <person name="Stielow B."/>
            <person name="Teixiera M."/>
            <person name="Abouelleil A."/>
            <person name="Chapman S.B."/>
            <person name="Priest M."/>
            <person name="Young S.K."/>
            <person name="Wortman J."/>
            <person name="Nusbaum C."/>
            <person name="Birren B."/>
        </authorList>
    </citation>
    <scope>NUCLEOTIDE SEQUENCE [LARGE SCALE GENOMIC DNA]</scope>
    <source>
        <strain evidence="2 3">CBS 650.93</strain>
    </source>
</reference>
<name>A0A0D2I1W5_9EURO</name>
<accession>A0A0D2I1W5</accession>
<dbReference type="EMBL" id="KN847485">
    <property type="protein sequence ID" value="KIW99733.1"/>
    <property type="molecule type" value="Genomic_DNA"/>
</dbReference>
<evidence type="ECO:0000313" key="3">
    <source>
        <dbReference type="Proteomes" id="UP000053617"/>
    </source>
</evidence>
<gene>
    <name evidence="2" type="ORF">Z518_11146</name>
</gene>
<dbReference type="OrthoDB" id="10641976at2759"/>
<dbReference type="GeneID" id="25299217"/>
<evidence type="ECO:0000256" key="1">
    <source>
        <dbReference type="SAM" id="MobiDB-lite"/>
    </source>
</evidence>